<dbReference type="SMART" id="SM00052">
    <property type="entry name" value="EAL"/>
    <property type="match status" value="1"/>
</dbReference>
<feature type="domain" description="EAL" evidence="1">
    <location>
        <begin position="1"/>
        <end position="242"/>
    </location>
</feature>
<evidence type="ECO:0000313" key="3">
    <source>
        <dbReference type="Proteomes" id="UP001519328"/>
    </source>
</evidence>
<dbReference type="PANTHER" id="PTHR33121">
    <property type="entry name" value="CYCLIC DI-GMP PHOSPHODIESTERASE PDEF"/>
    <property type="match status" value="1"/>
</dbReference>
<dbReference type="CDD" id="cd01948">
    <property type="entry name" value="EAL"/>
    <property type="match status" value="1"/>
</dbReference>
<dbReference type="InterPro" id="IPR001633">
    <property type="entry name" value="EAL_dom"/>
</dbReference>
<comment type="caution">
    <text evidence="2">The sequence shown here is derived from an EMBL/GenBank/DDBJ whole genome shotgun (WGS) entry which is preliminary data.</text>
</comment>
<dbReference type="RefSeq" id="WP_209480041.1">
    <property type="nucleotide sequence ID" value="NZ_JAGGKK010000006.1"/>
</dbReference>
<accession>A0ABS4HC84</accession>
<organism evidence="2 3">
    <name type="scientific">Virgibacillus litoralis</name>
    <dbReference type="NCBI Taxonomy" id="578221"/>
    <lineage>
        <taxon>Bacteria</taxon>
        <taxon>Bacillati</taxon>
        <taxon>Bacillota</taxon>
        <taxon>Bacilli</taxon>
        <taxon>Bacillales</taxon>
        <taxon>Bacillaceae</taxon>
        <taxon>Virgibacillus</taxon>
    </lineage>
</organism>
<dbReference type="Pfam" id="PF00563">
    <property type="entry name" value="EAL"/>
    <property type="match status" value="1"/>
</dbReference>
<dbReference type="PANTHER" id="PTHR33121:SF76">
    <property type="entry name" value="SIGNALING PROTEIN"/>
    <property type="match status" value="1"/>
</dbReference>
<proteinExistence type="predicted"/>
<evidence type="ECO:0000259" key="1">
    <source>
        <dbReference type="PROSITE" id="PS50883"/>
    </source>
</evidence>
<dbReference type="PROSITE" id="PS50883">
    <property type="entry name" value="EAL"/>
    <property type="match status" value="1"/>
</dbReference>
<keyword evidence="3" id="KW-1185">Reference proteome</keyword>
<name>A0ABS4HC84_9BACI</name>
<dbReference type="Proteomes" id="UP001519328">
    <property type="component" value="Unassembled WGS sequence"/>
</dbReference>
<sequence length="242" mass="27551">MVAQSDSVAKINYMKFHHHYQPIYDLINWETCGFEVLFRSAGYDNPLNAFKDASNVSRLFELDTHSLKKAMTNYFQFMQINNGAKLYANVFPSTLLNPKFVAFIQDEHFKKILSSIVLEISETEIIEDVESLKKVISLLKKTGVQIALDDFGKGPDDIKKLIELKPDIVKLDRYFSHKIDEIEEKQELVRNIVSYCIKFNIKLILEGIETPTELAIAKVLGIQFAQGYILGKPEGLSVGGVR</sequence>
<dbReference type="InterPro" id="IPR050706">
    <property type="entry name" value="Cyclic-di-GMP_PDE-like"/>
</dbReference>
<protein>
    <submittedName>
        <fullName evidence="2">EAL domain-containing protein (Putative c-di-GMP-specific phosphodiesterase class I)</fullName>
    </submittedName>
</protein>
<gene>
    <name evidence="2" type="ORF">J2Z82_001409</name>
</gene>
<dbReference type="Gene3D" id="3.20.20.450">
    <property type="entry name" value="EAL domain"/>
    <property type="match status" value="1"/>
</dbReference>
<dbReference type="InterPro" id="IPR035919">
    <property type="entry name" value="EAL_sf"/>
</dbReference>
<dbReference type="EMBL" id="JAGGKK010000006">
    <property type="protein sequence ID" value="MBP1948473.1"/>
    <property type="molecule type" value="Genomic_DNA"/>
</dbReference>
<evidence type="ECO:0000313" key="2">
    <source>
        <dbReference type="EMBL" id="MBP1948473.1"/>
    </source>
</evidence>
<dbReference type="SUPFAM" id="SSF141868">
    <property type="entry name" value="EAL domain-like"/>
    <property type="match status" value="1"/>
</dbReference>
<reference evidence="2 3" key="1">
    <citation type="submission" date="2021-03" db="EMBL/GenBank/DDBJ databases">
        <title>Genomic Encyclopedia of Type Strains, Phase IV (KMG-IV): sequencing the most valuable type-strain genomes for metagenomic binning, comparative biology and taxonomic classification.</title>
        <authorList>
            <person name="Goeker M."/>
        </authorList>
    </citation>
    <scope>NUCLEOTIDE SEQUENCE [LARGE SCALE GENOMIC DNA]</scope>
    <source>
        <strain evidence="2 3">DSM 21085</strain>
    </source>
</reference>